<keyword evidence="3" id="KW-0597">Phosphoprotein</keyword>
<dbReference type="InterPro" id="IPR011495">
    <property type="entry name" value="Sig_transdc_His_kin_sub2_dim/P"/>
</dbReference>
<dbReference type="Gene3D" id="3.30.450.20">
    <property type="entry name" value="PAS domain"/>
    <property type="match status" value="1"/>
</dbReference>
<reference evidence="12 13" key="1">
    <citation type="submission" date="2018-06" db="EMBL/GenBank/DDBJ databases">
        <title>Genomic Encyclopedia of Archaeal and Bacterial Type Strains, Phase II (KMG-II): from individual species to whole genera.</title>
        <authorList>
            <person name="Goeker M."/>
        </authorList>
    </citation>
    <scope>NUCLEOTIDE SEQUENCE [LARGE SCALE GENOMIC DNA]</scope>
    <source>
        <strain evidence="12 13">DSM 23857</strain>
    </source>
</reference>
<gene>
    <name evidence="12" type="ORF">LX64_00806</name>
</gene>
<feature type="coiled-coil region" evidence="9">
    <location>
        <begin position="552"/>
        <end position="579"/>
    </location>
</feature>
<comment type="caution">
    <text evidence="12">The sequence shown here is derived from an EMBL/GenBank/DDBJ whole genome shotgun (WGS) entry which is preliminary data.</text>
</comment>
<evidence type="ECO:0000256" key="6">
    <source>
        <dbReference type="ARBA" id="ARBA00022777"/>
    </source>
</evidence>
<evidence type="ECO:0000256" key="5">
    <source>
        <dbReference type="ARBA" id="ARBA00022741"/>
    </source>
</evidence>
<evidence type="ECO:0000256" key="9">
    <source>
        <dbReference type="SAM" id="Coils"/>
    </source>
</evidence>
<keyword evidence="10" id="KW-0812">Transmembrane</keyword>
<evidence type="ECO:0000256" key="4">
    <source>
        <dbReference type="ARBA" id="ARBA00022679"/>
    </source>
</evidence>
<dbReference type="SMART" id="SM00387">
    <property type="entry name" value="HATPase_c"/>
    <property type="match status" value="1"/>
</dbReference>
<protein>
    <recommendedName>
        <fullName evidence="2">histidine kinase</fullName>
        <ecNumber evidence="2">2.7.13.3</ecNumber>
    </recommendedName>
</protein>
<sequence length="803" mass="91895">MPQVKLFAQQGKTNEELRLLQQLNNAAPGKARANAAIKLGEYFVILPGEFPGDMQKAMHYAQMARNESKPIKYAAGLAAATTVEGLVYIETGNDQKVIQLLRTTKDSSRFRLLTTFAASYIFRETDHHFDSAHIYASQALNLARDLKQPPFILKALRLIAEVNYYRRNLYEAEKYVSELFDFVQQHEEFHEDVAFELKKISVMYYTHGNLDRALYFGIKAVKIGEKFQDINLHRYYDNLAMIYRGTNQHAKVIEYLEKAYKEYTRATGRHFFFYISEIVSSMLMLGRTKEALPYVKYYLKDVEPQFEDEIAHAAVALGNSYNAIGQYDAAEREYIKAVKNSRDIRFTKVLGQFYVERKQFEKARPLLETFAKEPVQGVLLRSNVEMLLFKVDSAAGKWQAAIDHLILTKKMDDSVQQATKYRELNELQIKYDTEKKDVDILHKSQQIELLDRLSGLQRKDLASARLQLQMEETTRMQSTALAKSEAARKDRDILLKQQNIQLLEQQQLIQSAHLLQATTSRNFLIAGAVMLMLLLGVMYNRYRVKKLTTLRLEAQQLAINQKNAALEKLLNEKEWLLKEVHHRVKNNLQTVISLLESQSAYLQNDALNAIKDSQHRVYAMSLIHQKLYQADDVTSINLGTYIPELVYNLAESFDSTRTQFKLEIANVELDVSQAIPVALILNEAITNALKYAFLPSQARREIYVQMQPIGVQEMVLVIRDNGRGLPAQFDQAPSKSLGMRLMQGLTGDLNGTLEMHSHQGVHIRVQFPVEDILHPGITPNETVLPVNEKPHLYSVETGFNGAA</sequence>
<dbReference type="SUPFAM" id="SSF48452">
    <property type="entry name" value="TPR-like"/>
    <property type="match status" value="2"/>
</dbReference>
<dbReference type="PROSITE" id="PS50005">
    <property type="entry name" value="TPR"/>
    <property type="match status" value="1"/>
</dbReference>
<feature type="transmembrane region" description="Helical" evidence="10">
    <location>
        <begin position="523"/>
        <end position="542"/>
    </location>
</feature>
<dbReference type="GO" id="GO:0004673">
    <property type="term" value="F:protein histidine kinase activity"/>
    <property type="evidence" value="ECO:0007669"/>
    <property type="project" value="UniProtKB-EC"/>
</dbReference>
<keyword evidence="9" id="KW-0175">Coiled coil</keyword>
<feature type="domain" description="Histidine kinase/HSP90-like ATPase" evidence="11">
    <location>
        <begin position="672"/>
        <end position="771"/>
    </location>
</feature>
<dbReference type="AlphaFoldDB" id="A0A327RB89"/>
<comment type="catalytic activity">
    <reaction evidence="1">
        <text>ATP + protein L-histidine = ADP + protein N-phospho-L-histidine.</text>
        <dbReference type="EC" id="2.7.13.3"/>
    </reaction>
</comment>
<evidence type="ECO:0000256" key="3">
    <source>
        <dbReference type="ARBA" id="ARBA00022553"/>
    </source>
</evidence>
<evidence type="ECO:0000256" key="1">
    <source>
        <dbReference type="ARBA" id="ARBA00000085"/>
    </source>
</evidence>
<keyword evidence="10" id="KW-0472">Membrane</keyword>
<evidence type="ECO:0000256" key="8">
    <source>
        <dbReference type="PROSITE-ProRule" id="PRU00339"/>
    </source>
</evidence>
<dbReference type="Gene3D" id="3.30.565.10">
    <property type="entry name" value="Histidine kinase-like ATPase, C-terminal domain"/>
    <property type="match status" value="1"/>
</dbReference>
<keyword evidence="8" id="KW-0802">TPR repeat</keyword>
<dbReference type="EC" id="2.7.13.3" evidence="2"/>
<keyword evidence="10" id="KW-1133">Transmembrane helix</keyword>
<dbReference type="InterPro" id="IPR019734">
    <property type="entry name" value="TPR_rpt"/>
</dbReference>
<proteinExistence type="predicted"/>
<dbReference type="InterPro" id="IPR003594">
    <property type="entry name" value="HATPase_dom"/>
</dbReference>
<feature type="repeat" description="TPR" evidence="8">
    <location>
        <begin position="311"/>
        <end position="344"/>
    </location>
</feature>
<dbReference type="EMBL" id="QLLL01000001">
    <property type="protein sequence ID" value="RAJ11197.1"/>
    <property type="molecule type" value="Genomic_DNA"/>
</dbReference>
<dbReference type="GO" id="GO:0005524">
    <property type="term" value="F:ATP binding"/>
    <property type="evidence" value="ECO:0007669"/>
    <property type="project" value="UniProtKB-KW"/>
</dbReference>
<dbReference type="OrthoDB" id="1223659at2"/>
<organism evidence="12 13">
    <name type="scientific">Chitinophaga skermanii</name>
    <dbReference type="NCBI Taxonomy" id="331697"/>
    <lineage>
        <taxon>Bacteria</taxon>
        <taxon>Pseudomonadati</taxon>
        <taxon>Bacteroidota</taxon>
        <taxon>Chitinophagia</taxon>
        <taxon>Chitinophagales</taxon>
        <taxon>Chitinophagaceae</taxon>
        <taxon>Chitinophaga</taxon>
    </lineage>
</organism>
<accession>A0A327RB89</accession>
<keyword evidence="4" id="KW-0808">Transferase</keyword>
<keyword evidence="13" id="KW-1185">Reference proteome</keyword>
<keyword evidence="5" id="KW-0547">Nucleotide-binding</keyword>
<dbReference type="Proteomes" id="UP000249547">
    <property type="component" value="Unassembled WGS sequence"/>
</dbReference>
<dbReference type="Gene3D" id="1.25.40.10">
    <property type="entry name" value="Tetratricopeptide repeat domain"/>
    <property type="match status" value="2"/>
</dbReference>
<evidence type="ECO:0000313" key="12">
    <source>
        <dbReference type="EMBL" id="RAJ11197.1"/>
    </source>
</evidence>
<dbReference type="InterPro" id="IPR011990">
    <property type="entry name" value="TPR-like_helical_dom_sf"/>
</dbReference>
<evidence type="ECO:0000256" key="2">
    <source>
        <dbReference type="ARBA" id="ARBA00012438"/>
    </source>
</evidence>
<evidence type="ECO:0000259" key="11">
    <source>
        <dbReference type="SMART" id="SM00387"/>
    </source>
</evidence>
<dbReference type="RefSeq" id="WP_158538518.1">
    <property type="nucleotide sequence ID" value="NZ_QLLL01000001.1"/>
</dbReference>
<name>A0A327RB89_9BACT</name>
<dbReference type="InterPro" id="IPR036890">
    <property type="entry name" value="HATPase_C_sf"/>
</dbReference>
<evidence type="ECO:0000256" key="10">
    <source>
        <dbReference type="SAM" id="Phobius"/>
    </source>
</evidence>
<evidence type="ECO:0000256" key="7">
    <source>
        <dbReference type="ARBA" id="ARBA00022840"/>
    </source>
</evidence>
<dbReference type="Pfam" id="PF13181">
    <property type="entry name" value="TPR_8"/>
    <property type="match status" value="2"/>
</dbReference>
<dbReference type="Pfam" id="PF07568">
    <property type="entry name" value="HisKA_2"/>
    <property type="match status" value="1"/>
</dbReference>
<dbReference type="Pfam" id="PF02518">
    <property type="entry name" value="HATPase_c"/>
    <property type="match status" value="1"/>
</dbReference>
<evidence type="ECO:0000313" key="13">
    <source>
        <dbReference type="Proteomes" id="UP000249547"/>
    </source>
</evidence>
<keyword evidence="7" id="KW-0067">ATP-binding</keyword>
<dbReference type="PANTHER" id="PTHR41523">
    <property type="entry name" value="TWO-COMPONENT SYSTEM SENSOR PROTEIN"/>
    <property type="match status" value="1"/>
</dbReference>
<dbReference type="PANTHER" id="PTHR41523:SF8">
    <property type="entry name" value="ETHYLENE RESPONSE SENSOR PROTEIN"/>
    <property type="match status" value="1"/>
</dbReference>
<dbReference type="SUPFAM" id="SSF55874">
    <property type="entry name" value="ATPase domain of HSP90 chaperone/DNA topoisomerase II/histidine kinase"/>
    <property type="match status" value="1"/>
</dbReference>
<keyword evidence="6 12" id="KW-0418">Kinase</keyword>